<sequence length="55" mass="6649">MLLFFFFINDLLSCVSFNMDQKLDNQFQVCQISLSFQVDWLWPHVASHLIQERRV</sequence>
<feature type="chain" id="PRO_5002112738" evidence="1">
    <location>
        <begin position="17"/>
        <end position="55"/>
    </location>
</feature>
<feature type="signal peptide" evidence="1">
    <location>
        <begin position="1"/>
        <end position="16"/>
    </location>
</feature>
<evidence type="ECO:0000256" key="1">
    <source>
        <dbReference type="SAM" id="SignalP"/>
    </source>
</evidence>
<name>A0A0B7ACQ0_9EUPU</name>
<evidence type="ECO:0000313" key="2">
    <source>
        <dbReference type="EMBL" id="CEK78513.1"/>
    </source>
</evidence>
<feature type="non-terminal residue" evidence="2">
    <location>
        <position position="55"/>
    </location>
</feature>
<keyword evidence="1" id="KW-0732">Signal</keyword>
<gene>
    <name evidence="2" type="primary">ORF110535</name>
</gene>
<reference evidence="2" key="1">
    <citation type="submission" date="2014-12" db="EMBL/GenBank/DDBJ databases">
        <title>Insight into the proteome of Arion vulgaris.</title>
        <authorList>
            <person name="Aradska J."/>
            <person name="Bulat T."/>
            <person name="Smidak R."/>
            <person name="Sarate P."/>
            <person name="Gangsoo J."/>
            <person name="Sialana F."/>
            <person name="Bilban M."/>
            <person name="Lubec G."/>
        </authorList>
    </citation>
    <scope>NUCLEOTIDE SEQUENCE</scope>
    <source>
        <tissue evidence="2">Skin</tissue>
    </source>
</reference>
<proteinExistence type="predicted"/>
<dbReference type="EMBL" id="HACG01031648">
    <property type="protein sequence ID" value="CEK78513.1"/>
    <property type="molecule type" value="Transcribed_RNA"/>
</dbReference>
<accession>A0A0B7ACQ0</accession>
<dbReference type="AlphaFoldDB" id="A0A0B7ACQ0"/>
<protein>
    <submittedName>
        <fullName evidence="2">Uncharacterized protein</fullName>
    </submittedName>
</protein>
<organism evidence="2">
    <name type="scientific">Arion vulgaris</name>
    <dbReference type="NCBI Taxonomy" id="1028688"/>
    <lineage>
        <taxon>Eukaryota</taxon>
        <taxon>Metazoa</taxon>
        <taxon>Spiralia</taxon>
        <taxon>Lophotrochozoa</taxon>
        <taxon>Mollusca</taxon>
        <taxon>Gastropoda</taxon>
        <taxon>Heterobranchia</taxon>
        <taxon>Euthyneura</taxon>
        <taxon>Panpulmonata</taxon>
        <taxon>Eupulmonata</taxon>
        <taxon>Stylommatophora</taxon>
        <taxon>Helicina</taxon>
        <taxon>Arionoidea</taxon>
        <taxon>Arionidae</taxon>
        <taxon>Arion</taxon>
    </lineage>
</organism>